<dbReference type="InterPro" id="IPR002539">
    <property type="entry name" value="MaoC-like_dom"/>
</dbReference>
<dbReference type="InterPro" id="IPR029069">
    <property type="entry name" value="HotDog_dom_sf"/>
</dbReference>
<evidence type="ECO:0000259" key="2">
    <source>
        <dbReference type="Pfam" id="PF01575"/>
    </source>
</evidence>
<comment type="caution">
    <text evidence="3">The sequence shown here is derived from an EMBL/GenBank/DDBJ whole genome shotgun (WGS) entry which is preliminary data.</text>
</comment>
<evidence type="ECO:0000313" key="3">
    <source>
        <dbReference type="EMBL" id="OQX02177.1"/>
    </source>
</evidence>
<name>A0A1Y1QBY0_9GAMM</name>
<dbReference type="InterPro" id="IPR050965">
    <property type="entry name" value="UPF0336/Enoyl-CoA_hydratase"/>
</dbReference>
<accession>A0A1Y1QBY0</accession>
<dbReference type="GO" id="GO:0006633">
    <property type="term" value="P:fatty acid biosynthetic process"/>
    <property type="evidence" value="ECO:0007669"/>
    <property type="project" value="TreeGrafter"/>
</dbReference>
<dbReference type="SUPFAM" id="SSF54637">
    <property type="entry name" value="Thioesterase/thiol ester dehydrase-isomerase"/>
    <property type="match status" value="1"/>
</dbReference>
<dbReference type="Proteomes" id="UP000192491">
    <property type="component" value="Unassembled WGS sequence"/>
</dbReference>
<dbReference type="AlphaFoldDB" id="A0A1Y1QBY0"/>
<dbReference type="PANTHER" id="PTHR43437">
    <property type="entry name" value="HYDROXYACYL-THIOESTER DEHYDRATASE TYPE 2, MITOCHONDRIAL-RELATED"/>
    <property type="match status" value="1"/>
</dbReference>
<evidence type="ECO:0000256" key="1">
    <source>
        <dbReference type="ARBA" id="ARBA00023239"/>
    </source>
</evidence>
<sequence>MSKTLNVGDTASITRVFTDADVRLYADLSGDHNPVHLDEAFAAASQFGQRIVHGMLVGSLFSTLLGEHLPGHGAIYMSQELKFKAPVYLNTEVMASVEITALRDGKPIVTLKTTCVDASGKLLVTGEAVMYVPLVESLRFPI</sequence>
<dbReference type="PANTHER" id="PTHR43437:SF3">
    <property type="entry name" value="HYDROXYACYL-THIOESTER DEHYDRATASE TYPE 2, MITOCHONDRIAL"/>
    <property type="match status" value="1"/>
</dbReference>
<proteinExistence type="predicted"/>
<dbReference type="CDD" id="cd03449">
    <property type="entry name" value="R_hydratase"/>
    <property type="match status" value="1"/>
</dbReference>
<feature type="domain" description="MaoC-like" evidence="2">
    <location>
        <begin position="14"/>
        <end position="111"/>
    </location>
</feature>
<dbReference type="FunFam" id="3.10.129.10:FF:000042">
    <property type="entry name" value="MaoC domain protein dehydratase"/>
    <property type="match status" value="1"/>
</dbReference>
<reference evidence="3 4" key="1">
    <citation type="submission" date="2017-01" db="EMBL/GenBank/DDBJ databases">
        <title>Novel large sulfur bacteria in the metagenomes of groundwater-fed chemosynthetic microbial mats in the Lake Huron basin.</title>
        <authorList>
            <person name="Sharrar A.M."/>
            <person name="Flood B.E."/>
            <person name="Bailey J.V."/>
            <person name="Jones D.S."/>
            <person name="Biddanda B."/>
            <person name="Ruberg S.A."/>
            <person name="Marcus D.N."/>
            <person name="Dick G.J."/>
        </authorList>
    </citation>
    <scope>NUCLEOTIDE SEQUENCE [LARGE SCALE GENOMIC DNA]</scope>
    <source>
        <strain evidence="3">A8</strain>
    </source>
</reference>
<keyword evidence="1" id="KW-0456">Lyase</keyword>
<gene>
    <name evidence="3" type="ORF">BWK73_43620</name>
</gene>
<organism evidence="3 4">
    <name type="scientific">Thiothrix lacustris</name>
    <dbReference type="NCBI Taxonomy" id="525917"/>
    <lineage>
        <taxon>Bacteria</taxon>
        <taxon>Pseudomonadati</taxon>
        <taxon>Pseudomonadota</taxon>
        <taxon>Gammaproteobacteria</taxon>
        <taxon>Thiotrichales</taxon>
        <taxon>Thiotrichaceae</taxon>
        <taxon>Thiothrix</taxon>
    </lineage>
</organism>
<protein>
    <submittedName>
        <fullName evidence="3">Enoyl-CoA hydratase</fullName>
    </submittedName>
</protein>
<dbReference type="EMBL" id="MTEJ01000511">
    <property type="protein sequence ID" value="OQX02177.1"/>
    <property type="molecule type" value="Genomic_DNA"/>
</dbReference>
<dbReference type="GO" id="GO:0019171">
    <property type="term" value="F:(3R)-hydroxyacyl-[acyl-carrier-protein] dehydratase activity"/>
    <property type="evidence" value="ECO:0007669"/>
    <property type="project" value="TreeGrafter"/>
</dbReference>
<dbReference type="Gene3D" id="3.10.129.10">
    <property type="entry name" value="Hotdog Thioesterase"/>
    <property type="match status" value="1"/>
</dbReference>
<evidence type="ECO:0000313" key="4">
    <source>
        <dbReference type="Proteomes" id="UP000192491"/>
    </source>
</evidence>
<dbReference type="Pfam" id="PF01575">
    <property type="entry name" value="MaoC_dehydratas"/>
    <property type="match status" value="1"/>
</dbReference>